<feature type="transmembrane region" description="Helical" evidence="9">
    <location>
        <begin position="74"/>
        <end position="98"/>
    </location>
</feature>
<keyword evidence="3 9" id="KW-0813">Transport</keyword>
<dbReference type="Pfam" id="PF00528">
    <property type="entry name" value="BPD_transp_1"/>
    <property type="match status" value="1"/>
</dbReference>
<evidence type="ECO:0000313" key="13">
    <source>
        <dbReference type="EMBL" id="GIF56853.1"/>
    </source>
</evidence>
<dbReference type="PANTHER" id="PTHR30425:SF1">
    <property type="entry name" value="PHOSPHATE TRANSPORT SYSTEM PERMEASE PROTEIN PSTC"/>
    <property type="match status" value="1"/>
</dbReference>
<evidence type="ECO:0000259" key="12">
    <source>
        <dbReference type="PROSITE" id="PS50928"/>
    </source>
</evidence>
<dbReference type="Gene3D" id="1.10.3720.10">
    <property type="entry name" value="MetI-like"/>
    <property type="match status" value="1"/>
</dbReference>
<protein>
    <recommendedName>
        <fullName evidence="10">Phosphate transport system permease protein</fullName>
    </recommendedName>
</protein>
<dbReference type="EMBL" id="BONC01000018">
    <property type="protein sequence ID" value="GIF56853.1"/>
    <property type="molecule type" value="Genomic_DNA"/>
</dbReference>
<comment type="caution">
    <text evidence="13">The sequence shown here is derived from an EMBL/GenBank/DDBJ whole genome shotgun (WGS) entry which is preliminary data.</text>
</comment>
<keyword evidence="6 9" id="KW-0812">Transmembrane</keyword>
<evidence type="ECO:0000256" key="4">
    <source>
        <dbReference type="ARBA" id="ARBA00022475"/>
    </source>
</evidence>
<feature type="transmembrane region" description="Helical" evidence="9">
    <location>
        <begin position="169"/>
        <end position="193"/>
    </location>
</feature>
<evidence type="ECO:0000256" key="5">
    <source>
        <dbReference type="ARBA" id="ARBA00022592"/>
    </source>
</evidence>
<dbReference type="InterPro" id="IPR051124">
    <property type="entry name" value="Phosphate_Transport_Permease"/>
</dbReference>
<evidence type="ECO:0000313" key="14">
    <source>
        <dbReference type="Proteomes" id="UP000624325"/>
    </source>
</evidence>
<organism evidence="13 14">
    <name type="scientific">Asanoa iriomotensis</name>
    <dbReference type="NCBI Taxonomy" id="234613"/>
    <lineage>
        <taxon>Bacteria</taxon>
        <taxon>Bacillati</taxon>
        <taxon>Actinomycetota</taxon>
        <taxon>Actinomycetes</taxon>
        <taxon>Micromonosporales</taxon>
        <taxon>Micromonosporaceae</taxon>
        <taxon>Asanoa</taxon>
    </lineage>
</organism>
<keyword evidence="14" id="KW-1185">Reference proteome</keyword>
<evidence type="ECO:0000256" key="7">
    <source>
        <dbReference type="ARBA" id="ARBA00022989"/>
    </source>
</evidence>
<dbReference type="NCBIfam" id="TIGR02138">
    <property type="entry name" value="phosphate_pstC"/>
    <property type="match status" value="1"/>
</dbReference>
<sequence>MADRHSRSADVSTGGPGVTNSHARPAGATASTGVLDGRSGGDAPVPPDLRHTGGGLGGGGSLPRRKGFGAENAFRGLTLAAGTMVLVIIVAITIFLVAKAIPALQANDANFLTTKEWFANETPARFGIAALAWGTVVSAVIALLVAVPIALGIALYLSHYANKRIATVLGFLIDLLAAVPSVVYGLWGLMVFIDPVRDLSVWLNKYFSWLPFFNGEAPFGRSLLLGGLVLAIMVLPIITSLSREVFMQTPTANEEAALALGATKWEMIRTAVLPYGRPGVIASVMLGLGRALGETIALAMTLGFLNVISLNVIENGGNSIAANIANGFGEAGEIGRGALIASGLVLFTITLIVNMIARAIIYRRREFTESAA</sequence>
<dbReference type="PANTHER" id="PTHR30425">
    <property type="entry name" value="PHOSPHATE TRANSPORT SYSTEM PERMEASE PROTEIN PST"/>
    <property type="match status" value="1"/>
</dbReference>
<dbReference type="InterPro" id="IPR011864">
    <property type="entry name" value="Phosphate_PstC"/>
</dbReference>
<feature type="transmembrane region" description="Helical" evidence="9">
    <location>
        <begin position="295"/>
        <end position="313"/>
    </location>
</feature>
<evidence type="ECO:0000256" key="1">
    <source>
        <dbReference type="ARBA" id="ARBA00004651"/>
    </source>
</evidence>
<evidence type="ECO:0000256" key="2">
    <source>
        <dbReference type="ARBA" id="ARBA00007069"/>
    </source>
</evidence>
<evidence type="ECO:0000256" key="3">
    <source>
        <dbReference type="ARBA" id="ARBA00022448"/>
    </source>
</evidence>
<dbReference type="PROSITE" id="PS50928">
    <property type="entry name" value="ABC_TM1"/>
    <property type="match status" value="1"/>
</dbReference>
<accession>A0ABQ4C254</accession>
<keyword evidence="5 10" id="KW-0592">Phosphate transport</keyword>
<evidence type="ECO:0000256" key="6">
    <source>
        <dbReference type="ARBA" id="ARBA00022692"/>
    </source>
</evidence>
<evidence type="ECO:0000256" key="11">
    <source>
        <dbReference type="SAM" id="MobiDB-lite"/>
    </source>
</evidence>
<dbReference type="InterPro" id="IPR000515">
    <property type="entry name" value="MetI-like"/>
</dbReference>
<feature type="compositionally biased region" description="Gly residues" evidence="11">
    <location>
        <begin position="52"/>
        <end position="61"/>
    </location>
</feature>
<keyword evidence="8 9" id="KW-0472">Membrane</keyword>
<reference evidence="13 14" key="1">
    <citation type="submission" date="2021-01" db="EMBL/GenBank/DDBJ databases">
        <title>Whole genome shotgun sequence of Asanoa iriomotensis NBRC 100142.</title>
        <authorList>
            <person name="Komaki H."/>
            <person name="Tamura T."/>
        </authorList>
    </citation>
    <scope>NUCLEOTIDE SEQUENCE [LARGE SCALE GENOMIC DNA]</scope>
    <source>
        <strain evidence="13 14">NBRC 100142</strain>
    </source>
</reference>
<feature type="transmembrane region" description="Helical" evidence="9">
    <location>
        <begin position="338"/>
        <end position="357"/>
    </location>
</feature>
<dbReference type="CDD" id="cd06261">
    <property type="entry name" value="TM_PBP2"/>
    <property type="match status" value="1"/>
</dbReference>
<keyword evidence="4 10" id="KW-1003">Cell membrane</keyword>
<proteinExistence type="inferred from homology"/>
<dbReference type="Proteomes" id="UP000624325">
    <property type="component" value="Unassembled WGS sequence"/>
</dbReference>
<comment type="function">
    <text evidence="10">Part of the binding-protein-dependent transport system for phosphate; probably responsible for the translocation of the substrate across the membrane.</text>
</comment>
<evidence type="ECO:0000256" key="9">
    <source>
        <dbReference type="RuleBase" id="RU363032"/>
    </source>
</evidence>
<feature type="region of interest" description="Disordered" evidence="11">
    <location>
        <begin position="1"/>
        <end position="63"/>
    </location>
</feature>
<dbReference type="RefSeq" id="WP_203702816.1">
    <property type="nucleotide sequence ID" value="NZ_BAAALU010000037.1"/>
</dbReference>
<comment type="similarity">
    <text evidence="2 10">Belongs to the binding-protein-dependent transport system permease family. CysTW subfamily.</text>
</comment>
<feature type="domain" description="ABC transmembrane type-1" evidence="12">
    <location>
        <begin position="132"/>
        <end position="357"/>
    </location>
</feature>
<dbReference type="SUPFAM" id="SSF161098">
    <property type="entry name" value="MetI-like"/>
    <property type="match status" value="1"/>
</dbReference>
<dbReference type="InterPro" id="IPR035906">
    <property type="entry name" value="MetI-like_sf"/>
</dbReference>
<feature type="transmembrane region" description="Helical" evidence="9">
    <location>
        <begin position="130"/>
        <end position="157"/>
    </location>
</feature>
<comment type="subcellular location">
    <subcellularLocation>
        <location evidence="1 9">Cell membrane</location>
        <topology evidence="1 9">Multi-pass membrane protein</topology>
    </subcellularLocation>
</comment>
<evidence type="ECO:0000256" key="8">
    <source>
        <dbReference type="ARBA" id="ARBA00023136"/>
    </source>
</evidence>
<evidence type="ECO:0000256" key="10">
    <source>
        <dbReference type="RuleBase" id="RU363054"/>
    </source>
</evidence>
<feature type="transmembrane region" description="Helical" evidence="9">
    <location>
        <begin position="219"/>
        <end position="238"/>
    </location>
</feature>
<keyword evidence="7 9" id="KW-1133">Transmembrane helix</keyword>
<gene>
    <name evidence="13" type="ORF">Air01nite_29480</name>
</gene>
<name>A0ABQ4C254_9ACTN</name>